<dbReference type="RefSeq" id="WP_176233500.1">
    <property type="nucleotide sequence ID" value="NZ_BLRY01000074.1"/>
</dbReference>
<evidence type="ECO:0008006" key="3">
    <source>
        <dbReference type="Google" id="ProtNLM"/>
    </source>
</evidence>
<name>A0A6V8P853_9ACTN</name>
<dbReference type="Proteomes" id="UP000591948">
    <property type="component" value="Unassembled WGS sequence"/>
</dbReference>
<protein>
    <recommendedName>
        <fullName evidence="3">DUF2283 domain-containing protein</fullName>
    </recommendedName>
</protein>
<evidence type="ECO:0000313" key="1">
    <source>
        <dbReference type="EMBL" id="GFP27844.1"/>
    </source>
</evidence>
<dbReference type="EMBL" id="BLRY01000074">
    <property type="protein sequence ID" value="GFP27844.1"/>
    <property type="molecule type" value="Genomic_DNA"/>
</dbReference>
<sequence length="88" mass="10178">MAKVKSIKSMEFKYRPDEDMLIISFAKNRPALAHEIRDGVWVRFDPETKELISLEFLYFSKQIQHHGADVPFTIPLESGSLKLALTQK</sequence>
<organism evidence="1 2">
    <name type="scientific">Candidatus Hakubella thermalkaliphila</name>
    <dbReference type="NCBI Taxonomy" id="2754717"/>
    <lineage>
        <taxon>Bacteria</taxon>
        <taxon>Bacillati</taxon>
        <taxon>Actinomycetota</taxon>
        <taxon>Actinomycetota incertae sedis</taxon>
        <taxon>Candidatus Hakubellales</taxon>
        <taxon>Candidatus Hakubellaceae</taxon>
        <taxon>Candidatus Hakubella</taxon>
    </lineage>
</organism>
<accession>A0A6V8P853</accession>
<gene>
    <name evidence="1" type="ORF">HKBW3S33_01254</name>
</gene>
<keyword evidence="2" id="KW-1185">Reference proteome</keyword>
<proteinExistence type="predicted"/>
<dbReference type="AlphaFoldDB" id="A0A6V8P853"/>
<comment type="caution">
    <text evidence="1">The sequence shown here is derived from an EMBL/GenBank/DDBJ whole genome shotgun (WGS) entry which is preliminary data.</text>
</comment>
<reference evidence="1 2" key="1">
    <citation type="journal article" date="2020" name="Front. Microbiol.">
        <title>Single-cell genomics of novel Actinobacteria with the Wood-Ljungdahl pathway discovered in a serpentinizing system.</title>
        <authorList>
            <person name="Merino N."/>
            <person name="Kawai M."/>
            <person name="Boyd E.S."/>
            <person name="Colman D.R."/>
            <person name="McGlynn S.E."/>
            <person name="Nealson K.H."/>
            <person name="Kurokawa K."/>
            <person name="Hongoh Y."/>
        </authorList>
    </citation>
    <scope>NUCLEOTIDE SEQUENCE [LARGE SCALE GENOMIC DNA]</scope>
    <source>
        <strain evidence="1 2">S33</strain>
    </source>
</reference>
<evidence type="ECO:0000313" key="2">
    <source>
        <dbReference type="Proteomes" id="UP000591948"/>
    </source>
</evidence>